<dbReference type="OrthoDB" id="4820460at2"/>
<gene>
    <name evidence="1" type="ORF">EBM89_15050</name>
</gene>
<sequence>MNTAARSQVLLSRIDRLPTTPTTSEDRDPRAAVADLALDGCLLGAFADVYPAGGTWWDRALVAVAAQAGVPAPVLRPENLDLEREIRPFHDDSPVTEAVLRLAHAGGLRAVTLERVAMASGRDPDWLVSMHGSAEGLVDALLERITEEAFDDLVPVHASGPPVDVALTAFASSHRVVALLRFLALTGVEVPVEAAATTRRLSPVAGEDLPDPVLVAALAVDAWTLGSVARGYPWPPALTPGVVAELRRLAAS</sequence>
<comment type="caution">
    <text evidence="1">The sequence shown here is derived from an EMBL/GenBank/DDBJ whole genome shotgun (WGS) entry which is preliminary data.</text>
</comment>
<dbReference type="EMBL" id="RFFI01000092">
    <property type="protein sequence ID" value="RMI06821.1"/>
    <property type="molecule type" value="Genomic_DNA"/>
</dbReference>
<dbReference type="InterPro" id="IPR009057">
    <property type="entry name" value="Homeodomain-like_sf"/>
</dbReference>
<keyword evidence="2" id="KW-1185">Reference proteome</keyword>
<evidence type="ECO:0000313" key="1">
    <source>
        <dbReference type="EMBL" id="RMI06821.1"/>
    </source>
</evidence>
<name>A0A3M2J412_9CELL</name>
<dbReference type="AlphaFoldDB" id="A0A3M2J412"/>
<proteinExistence type="predicted"/>
<dbReference type="RefSeq" id="WP_122150327.1">
    <property type="nucleotide sequence ID" value="NZ_RFFI01000092.1"/>
</dbReference>
<protein>
    <submittedName>
        <fullName evidence="1">Uncharacterized protein</fullName>
    </submittedName>
</protein>
<accession>A0A3M2J412</accession>
<evidence type="ECO:0000313" key="2">
    <source>
        <dbReference type="Proteomes" id="UP000269289"/>
    </source>
</evidence>
<dbReference type="Proteomes" id="UP000269289">
    <property type="component" value="Unassembled WGS sequence"/>
</dbReference>
<dbReference type="SUPFAM" id="SSF46689">
    <property type="entry name" value="Homeodomain-like"/>
    <property type="match status" value="1"/>
</dbReference>
<organism evidence="1 2">
    <name type="scientific">Cellulomonas triticagri</name>
    <dbReference type="NCBI Taxonomy" id="2483352"/>
    <lineage>
        <taxon>Bacteria</taxon>
        <taxon>Bacillati</taxon>
        <taxon>Actinomycetota</taxon>
        <taxon>Actinomycetes</taxon>
        <taxon>Micrococcales</taxon>
        <taxon>Cellulomonadaceae</taxon>
        <taxon>Cellulomonas</taxon>
    </lineage>
</organism>
<reference evidence="1 2" key="1">
    <citation type="submission" date="2018-10" db="EMBL/GenBank/DDBJ databases">
        <title>Isolation, diversity and antifungal activity of actinobacteria from wheat.</title>
        <authorList>
            <person name="Han C."/>
        </authorList>
    </citation>
    <scope>NUCLEOTIDE SEQUENCE [LARGE SCALE GENOMIC DNA]</scope>
    <source>
        <strain evidence="1 2">NEAU-YY56</strain>
    </source>
</reference>